<name>A0A059FQS2_9PROT</name>
<dbReference type="AlphaFoldDB" id="A0A059FQS2"/>
<organism evidence="1 2">
    <name type="scientific">Hyphomonas johnsonii MHS-2</name>
    <dbReference type="NCBI Taxonomy" id="1280950"/>
    <lineage>
        <taxon>Bacteria</taxon>
        <taxon>Pseudomonadati</taxon>
        <taxon>Pseudomonadota</taxon>
        <taxon>Alphaproteobacteria</taxon>
        <taxon>Hyphomonadales</taxon>
        <taxon>Hyphomonadaceae</taxon>
        <taxon>Hyphomonas</taxon>
    </lineage>
</organism>
<comment type="caution">
    <text evidence="1">The sequence shown here is derived from an EMBL/GenBank/DDBJ whole genome shotgun (WGS) entry which is preliminary data.</text>
</comment>
<protein>
    <submittedName>
        <fullName evidence="1">Uncharacterized protein</fullName>
    </submittedName>
</protein>
<dbReference type="STRING" id="1280950.HJO_07997"/>
<proteinExistence type="predicted"/>
<keyword evidence="2" id="KW-1185">Reference proteome</keyword>
<dbReference type="OrthoDB" id="7185378at2"/>
<evidence type="ECO:0000313" key="1">
    <source>
        <dbReference type="EMBL" id="KCZ92881.1"/>
    </source>
</evidence>
<gene>
    <name evidence="1" type="ORF">HJO_07997</name>
</gene>
<dbReference type="Proteomes" id="UP000025171">
    <property type="component" value="Unassembled WGS sequence"/>
</dbReference>
<evidence type="ECO:0000313" key="2">
    <source>
        <dbReference type="Proteomes" id="UP000025171"/>
    </source>
</evidence>
<dbReference type="RefSeq" id="WP_035615827.1">
    <property type="nucleotide sequence ID" value="NZ_ARYK01000003.1"/>
</dbReference>
<sequence length="194" mass="22427">MAKAIFHKSQRVFVKPVGTWALIEQVIPHWVKDVDEPLRVSYDCGLGRRFEAFELVSEQTMRQNDSSPEDDNEDDLMLEQWRIDRKLVKWRSDMLVGTNPNPETYPVVVTDDGDWGGWRVTGSEFDRDPQRVEHQARMIVHTPDLLRVASRLADFAGTNPDDLPEELRPLAQRCALILRQVYQIDRDQVEAAAE</sequence>
<dbReference type="EMBL" id="ARYK01000003">
    <property type="protein sequence ID" value="KCZ92881.1"/>
    <property type="molecule type" value="Genomic_DNA"/>
</dbReference>
<dbReference type="eggNOG" id="ENOG502ZRYG">
    <property type="taxonomic scope" value="Bacteria"/>
</dbReference>
<reference evidence="1 2" key="1">
    <citation type="journal article" date="2014" name="Antonie Van Leeuwenhoek">
        <title>Hyphomonas beringensis sp. nov. and Hyphomonas chukchiensis sp. nov., isolated from surface seawater of the Bering Sea and Chukchi Sea.</title>
        <authorList>
            <person name="Li C."/>
            <person name="Lai Q."/>
            <person name="Li G."/>
            <person name="Dong C."/>
            <person name="Wang J."/>
            <person name="Liao Y."/>
            <person name="Shao Z."/>
        </authorList>
    </citation>
    <scope>NUCLEOTIDE SEQUENCE [LARGE SCALE GENOMIC DNA]</scope>
    <source>
        <strain evidence="1 2">MHS-2</strain>
    </source>
</reference>
<accession>A0A059FQS2</accession>
<dbReference type="PATRIC" id="fig|1280950.3.peg.1603"/>